<feature type="transmembrane region" description="Helical" evidence="5">
    <location>
        <begin position="97"/>
        <end position="117"/>
    </location>
</feature>
<dbReference type="SUPFAM" id="SSF103473">
    <property type="entry name" value="MFS general substrate transporter"/>
    <property type="match status" value="1"/>
</dbReference>
<dbReference type="InterPro" id="IPR011701">
    <property type="entry name" value="MFS"/>
</dbReference>
<protein>
    <submittedName>
        <fullName evidence="7">Fucose permease</fullName>
    </submittedName>
</protein>
<evidence type="ECO:0000313" key="7">
    <source>
        <dbReference type="EMBL" id="SHM90841.1"/>
    </source>
</evidence>
<keyword evidence="3 5" id="KW-1133">Transmembrane helix</keyword>
<dbReference type="PANTHER" id="PTHR23514:SF13">
    <property type="entry name" value="INNER MEMBRANE PROTEIN YBJJ"/>
    <property type="match status" value="1"/>
</dbReference>
<dbReference type="InterPro" id="IPR051788">
    <property type="entry name" value="MFS_Transporter"/>
</dbReference>
<dbReference type="Gene3D" id="1.20.1250.20">
    <property type="entry name" value="MFS general substrate transporter like domains"/>
    <property type="match status" value="2"/>
</dbReference>
<feature type="transmembrane region" description="Helical" evidence="5">
    <location>
        <begin position="187"/>
        <end position="206"/>
    </location>
</feature>
<reference evidence="8" key="1">
    <citation type="submission" date="2016-11" db="EMBL/GenBank/DDBJ databases">
        <authorList>
            <person name="Varghese N."/>
            <person name="Submissions S."/>
        </authorList>
    </citation>
    <scope>NUCLEOTIDE SEQUENCE [LARGE SCALE GENOMIC DNA]</scope>
    <source>
        <strain evidence="8">CGMCC 1.2749</strain>
    </source>
</reference>
<dbReference type="GO" id="GO:0016020">
    <property type="term" value="C:membrane"/>
    <property type="evidence" value="ECO:0007669"/>
    <property type="project" value="UniProtKB-SubCell"/>
</dbReference>
<feature type="transmembrane region" description="Helical" evidence="5">
    <location>
        <begin position="148"/>
        <end position="166"/>
    </location>
</feature>
<keyword evidence="4 5" id="KW-0472">Membrane</keyword>
<dbReference type="PANTHER" id="PTHR23514">
    <property type="entry name" value="BYPASS OF STOP CODON PROTEIN 6"/>
    <property type="match status" value="1"/>
</dbReference>
<feature type="transmembrane region" description="Helical" evidence="5">
    <location>
        <begin position="253"/>
        <end position="277"/>
    </location>
</feature>
<evidence type="ECO:0000256" key="1">
    <source>
        <dbReference type="ARBA" id="ARBA00004141"/>
    </source>
</evidence>
<feature type="transmembrane region" description="Helical" evidence="5">
    <location>
        <begin position="346"/>
        <end position="366"/>
    </location>
</feature>
<feature type="transmembrane region" description="Helical" evidence="5">
    <location>
        <begin position="124"/>
        <end position="142"/>
    </location>
</feature>
<evidence type="ECO:0000256" key="3">
    <source>
        <dbReference type="ARBA" id="ARBA00022989"/>
    </source>
</evidence>
<accession>A0A1M7MJ28</accession>
<feature type="transmembrane region" description="Helical" evidence="5">
    <location>
        <begin position="212"/>
        <end position="232"/>
    </location>
</feature>
<dbReference type="AlphaFoldDB" id="A0A1M7MJ28"/>
<dbReference type="PROSITE" id="PS50850">
    <property type="entry name" value="MFS"/>
    <property type="match status" value="1"/>
</dbReference>
<dbReference type="STRING" id="178356.SAMN05216269_108150"/>
<sequence length="430" mass="47517">MSGLAYSRHWKHLFLYFCGVQLQNRVHLIDLNFISRFKTKAKYKKTYKDAKLSYLNRIRWAVSMFYFGMGLCFATWASRIPDIKTELHLGSGELGTILFAIPLGQLIIMPFSGKLVTRFGSHRILVFALLFYVLSLSSLGLAVASWQLSLGLLFFGIFGNLSNIAVNTQGVYTEELFKKTIMSSFHGMWSLAGFIGAVVGIGMLALELTPLIHFMIVGGIVLLLMIFNYKLLIKAKETIKTEKKKLFSKPDSALIWLGIIGFCCMASEGVMFDWSGVYFKDVIKAPGPLVILGYTSFMIMMAGGRFFGDGLIHKFGRKTVMQISGIMISAGLFTSVFFPFLIPSTIAFMFVGLGVSTIVPTIYSIAGKNPTVPPGEALTIVSSVSFLGFLMGPPVIGYIAELFGLRFSFAFIGVFGVLIAFMVSRIKAIQ</sequence>
<evidence type="ECO:0000259" key="6">
    <source>
        <dbReference type="PROSITE" id="PS50850"/>
    </source>
</evidence>
<feature type="transmembrane region" description="Helical" evidence="5">
    <location>
        <begin position="58"/>
        <end position="77"/>
    </location>
</feature>
<evidence type="ECO:0000256" key="4">
    <source>
        <dbReference type="ARBA" id="ARBA00023136"/>
    </source>
</evidence>
<evidence type="ECO:0000256" key="5">
    <source>
        <dbReference type="SAM" id="Phobius"/>
    </source>
</evidence>
<feature type="transmembrane region" description="Helical" evidence="5">
    <location>
        <begin position="320"/>
        <end position="340"/>
    </location>
</feature>
<evidence type="ECO:0000313" key="8">
    <source>
        <dbReference type="Proteomes" id="UP000184092"/>
    </source>
</evidence>
<gene>
    <name evidence="7" type="ORF">SAMN05216269_108150</name>
</gene>
<name>A0A1M7MJ28_9FLAO</name>
<comment type="subcellular location">
    <subcellularLocation>
        <location evidence="1">Membrane</location>
        <topology evidence="1">Multi-pass membrane protein</topology>
    </subcellularLocation>
</comment>
<organism evidence="7 8">
    <name type="scientific">Flavobacterium xinjiangense</name>
    <dbReference type="NCBI Taxonomy" id="178356"/>
    <lineage>
        <taxon>Bacteria</taxon>
        <taxon>Pseudomonadati</taxon>
        <taxon>Bacteroidota</taxon>
        <taxon>Flavobacteriia</taxon>
        <taxon>Flavobacteriales</taxon>
        <taxon>Flavobacteriaceae</taxon>
        <taxon>Flavobacterium</taxon>
    </lineage>
</organism>
<dbReference type="InterPro" id="IPR020846">
    <property type="entry name" value="MFS_dom"/>
</dbReference>
<proteinExistence type="predicted"/>
<feature type="transmembrane region" description="Helical" evidence="5">
    <location>
        <begin position="378"/>
        <end position="399"/>
    </location>
</feature>
<dbReference type="GO" id="GO:0022857">
    <property type="term" value="F:transmembrane transporter activity"/>
    <property type="evidence" value="ECO:0007669"/>
    <property type="project" value="InterPro"/>
</dbReference>
<dbReference type="Proteomes" id="UP000184092">
    <property type="component" value="Unassembled WGS sequence"/>
</dbReference>
<feature type="transmembrane region" description="Helical" evidence="5">
    <location>
        <begin position="405"/>
        <end position="424"/>
    </location>
</feature>
<evidence type="ECO:0000256" key="2">
    <source>
        <dbReference type="ARBA" id="ARBA00022692"/>
    </source>
</evidence>
<dbReference type="EMBL" id="FRCL01000008">
    <property type="protein sequence ID" value="SHM90841.1"/>
    <property type="molecule type" value="Genomic_DNA"/>
</dbReference>
<keyword evidence="2 5" id="KW-0812">Transmembrane</keyword>
<keyword evidence="8" id="KW-1185">Reference proteome</keyword>
<feature type="transmembrane region" description="Helical" evidence="5">
    <location>
        <begin position="289"/>
        <end position="308"/>
    </location>
</feature>
<dbReference type="Pfam" id="PF07690">
    <property type="entry name" value="MFS_1"/>
    <property type="match status" value="1"/>
</dbReference>
<dbReference type="InterPro" id="IPR036259">
    <property type="entry name" value="MFS_trans_sf"/>
</dbReference>
<feature type="domain" description="Major facilitator superfamily (MFS) profile" evidence="6">
    <location>
        <begin position="56"/>
        <end position="428"/>
    </location>
</feature>
<dbReference type="CDD" id="cd17393">
    <property type="entry name" value="MFS_MosC_like"/>
    <property type="match status" value="1"/>
</dbReference>